<dbReference type="InterPro" id="IPR016035">
    <property type="entry name" value="Acyl_Trfase/lysoPLipase"/>
</dbReference>
<dbReference type="GO" id="GO:0006633">
    <property type="term" value="P:fatty acid biosynthetic process"/>
    <property type="evidence" value="ECO:0007669"/>
    <property type="project" value="TreeGrafter"/>
</dbReference>
<dbReference type="InterPro" id="IPR050858">
    <property type="entry name" value="Mal-CoA-ACP_Trans/PKS_FabD"/>
</dbReference>
<dbReference type="InterPro" id="IPR001227">
    <property type="entry name" value="Ac_transferase_dom_sf"/>
</dbReference>
<dbReference type="GO" id="GO:0004314">
    <property type="term" value="F:[acyl-carrier-protein] S-malonyltransferase activity"/>
    <property type="evidence" value="ECO:0007669"/>
    <property type="project" value="TreeGrafter"/>
</dbReference>
<organism evidence="2 3">
    <name type="scientific">Bradyrhizobium erythrophlei</name>
    <dbReference type="NCBI Taxonomy" id="1437360"/>
    <lineage>
        <taxon>Bacteria</taxon>
        <taxon>Pseudomonadati</taxon>
        <taxon>Pseudomonadota</taxon>
        <taxon>Alphaproteobacteria</taxon>
        <taxon>Hyphomicrobiales</taxon>
        <taxon>Nitrobacteraceae</taxon>
        <taxon>Bradyrhizobium</taxon>
    </lineage>
</organism>
<evidence type="ECO:0000313" key="2">
    <source>
        <dbReference type="EMBL" id="SHG13182.1"/>
    </source>
</evidence>
<name>A0A1M5HBK5_9BRAD</name>
<dbReference type="NCBIfam" id="TIGR03131">
    <property type="entry name" value="malonate_mdcH"/>
    <property type="match status" value="1"/>
</dbReference>
<dbReference type="SUPFAM" id="SSF52151">
    <property type="entry name" value="FabD/lysophospholipase-like"/>
    <property type="match status" value="1"/>
</dbReference>
<reference evidence="2 3" key="1">
    <citation type="submission" date="2016-11" db="EMBL/GenBank/DDBJ databases">
        <authorList>
            <person name="Jaros S."/>
            <person name="Januszkiewicz K."/>
            <person name="Wedrychowicz H."/>
        </authorList>
    </citation>
    <scope>NUCLEOTIDE SEQUENCE [LARGE SCALE GENOMIC DNA]</scope>
    <source>
        <strain evidence="2 3">GAS138</strain>
    </source>
</reference>
<dbReference type="SMART" id="SM00827">
    <property type="entry name" value="PKS_AT"/>
    <property type="match status" value="1"/>
</dbReference>
<dbReference type="Gene3D" id="3.30.70.250">
    <property type="entry name" value="Malonyl-CoA ACP transacylase, ACP-binding"/>
    <property type="match status" value="1"/>
</dbReference>
<dbReference type="Proteomes" id="UP000189796">
    <property type="component" value="Chromosome I"/>
</dbReference>
<dbReference type="PANTHER" id="PTHR42681:SF6">
    <property type="entry name" value="BLL0263 PROTEIN"/>
    <property type="match status" value="1"/>
</dbReference>
<dbReference type="PANTHER" id="PTHR42681">
    <property type="entry name" value="MALONYL-COA-ACYL CARRIER PROTEIN TRANSACYLASE, MITOCHONDRIAL"/>
    <property type="match status" value="1"/>
</dbReference>
<evidence type="ECO:0000259" key="1">
    <source>
        <dbReference type="SMART" id="SM00827"/>
    </source>
</evidence>
<dbReference type="InterPro" id="IPR017554">
    <property type="entry name" value="Malonate_deCOase_MdcHsu"/>
</dbReference>
<dbReference type="Pfam" id="PF00698">
    <property type="entry name" value="Acyl_transf_1"/>
    <property type="match status" value="1"/>
</dbReference>
<keyword evidence="2" id="KW-0808">Transferase</keyword>
<evidence type="ECO:0000313" key="3">
    <source>
        <dbReference type="Proteomes" id="UP000189796"/>
    </source>
</evidence>
<dbReference type="SUPFAM" id="SSF55048">
    <property type="entry name" value="Probable ACP-binding domain of malonyl-CoA ACP transacylase"/>
    <property type="match status" value="1"/>
</dbReference>
<accession>A0A1M5HBK5</accession>
<dbReference type="RefSeq" id="WP_276329307.1">
    <property type="nucleotide sequence ID" value="NZ_LT670817.1"/>
</dbReference>
<gene>
    <name evidence="2" type="ORF">SAMN05443248_0396</name>
</gene>
<dbReference type="InterPro" id="IPR016036">
    <property type="entry name" value="Malonyl_transacylase_ACP-bd"/>
</dbReference>
<dbReference type="EMBL" id="LT670817">
    <property type="protein sequence ID" value="SHG13182.1"/>
    <property type="molecule type" value="Genomic_DNA"/>
</dbReference>
<sequence>MSAIAILCSGQGYQGAGMFDLLADAPEADQVFEAAKSVLDGQDPRQLVREASNDDLHADKLGQILCCTQAMAAWAVLSAKVPRPLLVAGYSVGELAAWGVAGLIDYESVFDLAARRATAMDKATKEPSGLVAIHGLRRAALDPICRAHGAYIAIVNGEDQMLVGGTRRALEAVIHDAQAAGARRMTRLPVAVASHTPLLAGASDRFRQALKKAHLSAAVPPSVRLLSGIDGAAVFDVHAGADKLARQIQQTVDWAACMESCRAAGVTKVVELGPGNALARFMREFMPESDAHSLSEFHSLLGVKHWMQRSSAR</sequence>
<feature type="domain" description="Malonyl-CoA:ACP transacylase (MAT)" evidence="1">
    <location>
        <begin position="7"/>
        <end position="306"/>
    </location>
</feature>
<dbReference type="GO" id="GO:0005829">
    <property type="term" value="C:cytosol"/>
    <property type="evidence" value="ECO:0007669"/>
    <property type="project" value="TreeGrafter"/>
</dbReference>
<protein>
    <submittedName>
        <fullName evidence="2">[acyl-carrier-protein] S-malonyltransferase</fullName>
    </submittedName>
</protein>
<dbReference type="Gene3D" id="3.40.366.10">
    <property type="entry name" value="Malonyl-Coenzyme A Acyl Carrier Protein, domain 2"/>
    <property type="match status" value="1"/>
</dbReference>
<dbReference type="AlphaFoldDB" id="A0A1M5HBK5"/>
<proteinExistence type="predicted"/>
<dbReference type="InterPro" id="IPR014043">
    <property type="entry name" value="Acyl_transferase_dom"/>
</dbReference>